<keyword evidence="3" id="KW-1185">Reference proteome</keyword>
<keyword evidence="1" id="KW-0732">Signal</keyword>
<feature type="chain" id="PRO_5045187581" description="Lipoprotein" evidence="1">
    <location>
        <begin position="22"/>
        <end position="150"/>
    </location>
</feature>
<evidence type="ECO:0000313" key="3">
    <source>
        <dbReference type="Proteomes" id="UP000825381"/>
    </source>
</evidence>
<proteinExistence type="predicted"/>
<name>A0ABX8V5S5_9FLAO</name>
<gene>
    <name evidence="2" type="ORF">K1I41_09890</name>
</gene>
<organism evidence="2 3">
    <name type="scientific">Flavobacterium litorale</name>
    <dbReference type="NCBI Taxonomy" id="2856519"/>
    <lineage>
        <taxon>Bacteria</taxon>
        <taxon>Pseudomonadati</taxon>
        <taxon>Bacteroidota</taxon>
        <taxon>Flavobacteriia</taxon>
        <taxon>Flavobacteriales</taxon>
        <taxon>Flavobacteriaceae</taxon>
        <taxon>Flavobacterium</taxon>
    </lineage>
</organism>
<evidence type="ECO:0000256" key="1">
    <source>
        <dbReference type="SAM" id="SignalP"/>
    </source>
</evidence>
<dbReference type="Proteomes" id="UP000825381">
    <property type="component" value="Chromosome"/>
</dbReference>
<sequence length="150" mass="16456">MKKLVGAVIALVIFAACNNVADKAKNTVNKGGKAVGETATEFIDGISEGVNKTIESKIELSENLKNKGISIGKYYLENDAASGNKNKLVAYIITENDFKGELTFKVFDKEDIEFGRQKIEIVSKAGEARYYDIIFDPRTNIDGKSVIKIN</sequence>
<accession>A0ABX8V5S5</accession>
<evidence type="ECO:0008006" key="4">
    <source>
        <dbReference type="Google" id="ProtNLM"/>
    </source>
</evidence>
<evidence type="ECO:0000313" key="2">
    <source>
        <dbReference type="EMBL" id="QYJ67847.1"/>
    </source>
</evidence>
<dbReference type="EMBL" id="CP080429">
    <property type="protein sequence ID" value="QYJ67847.1"/>
    <property type="molecule type" value="Genomic_DNA"/>
</dbReference>
<feature type="signal peptide" evidence="1">
    <location>
        <begin position="1"/>
        <end position="21"/>
    </location>
</feature>
<reference evidence="2 3" key="1">
    <citation type="submission" date="2021-07" db="EMBL/GenBank/DDBJ databases">
        <title>Flavobacterium WSW3-B6 sp.nov, isolated from seaweed.</title>
        <authorList>
            <person name="Muhammad N."/>
            <person name="Ho H."/>
            <person name="Lee Y.-J."/>
            <person name="Nguyen T."/>
            <person name="Ho J."/>
            <person name="Kim S.-G."/>
        </authorList>
    </citation>
    <scope>NUCLEOTIDE SEQUENCE [LARGE SCALE GENOMIC DNA]</scope>
    <source>
        <strain evidence="2 3">WSW3-B6</strain>
    </source>
</reference>
<dbReference type="RefSeq" id="WP_220640192.1">
    <property type="nucleotide sequence ID" value="NZ_CP080429.1"/>
</dbReference>
<dbReference type="PROSITE" id="PS51257">
    <property type="entry name" value="PROKAR_LIPOPROTEIN"/>
    <property type="match status" value="1"/>
</dbReference>
<protein>
    <recommendedName>
        <fullName evidence="4">Lipoprotein</fullName>
    </recommendedName>
</protein>